<dbReference type="Proteomes" id="UP000237632">
    <property type="component" value="Unassembled WGS sequence"/>
</dbReference>
<dbReference type="AlphaFoldDB" id="A0AA44Y1A1"/>
<accession>A0AA44Y1A1</accession>
<sequence>METHDLKGAAPLDLDIFMNALIKNLMAKGFDPTAHHTGIHICAQQDGLKTMTGKPAVIPLGCNHYNPYQDRASFEPPDNG</sequence>
<gene>
    <name evidence="1" type="ORF">C6T65_10135</name>
</gene>
<name>A0AA44Y1A1_BURVI</name>
<protein>
    <submittedName>
        <fullName evidence="1">Uncharacterized protein</fullName>
    </submittedName>
</protein>
<reference evidence="1 2" key="1">
    <citation type="submission" date="2018-03" db="EMBL/GenBank/DDBJ databases">
        <authorList>
            <person name="Nguyen K."/>
            <person name="Fouts D."/>
            <person name="Sutton G."/>
        </authorList>
    </citation>
    <scope>NUCLEOTIDE SEQUENCE [LARGE SCALE GENOMIC DNA]</scope>
    <source>
        <strain evidence="1 2">AU3578</strain>
    </source>
</reference>
<proteinExistence type="predicted"/>
<organism evidence="1 2">
    <name type="scientific">Burkholderia vietnamiensis</name>
    <dbReference type="NCBI Taxonomy" id="60552"/>
    <lineage>
        <taxon>Bacteria</taxon>
        <taxon>Pseudomonadati</taxon>
        <taxon>Pseudomonadota</taxon>
        <taxon>Betaproteobacteria</taxon>
        <taxon>Burkholderiales</taxon>
        <taxon>Burkholderiaceae</taxon>
        <taxon>Burkholderia</taxon>
        <taxon>Burkholderia cepacia complex</taxon>
    </lineage>
</organism>
<evidence type="ECO:0000313" key="1">
    <source>
        <dbReference type="EMBL" id="PRH42396.1"/>
    </source>
</evidence>
<comment type="caution">
    <text evidence="1">The sequence shown here is derived from an EMBL/GenBank/DDBJ whole genome shotgun (WGS) entry which is preliminary data.</text>
</comment>
<dbReference type="EMBL" id="PVHK01000067">
    <property type="protein sequence ID" value="PRH42396.1"/>
    <property type="molecule type" value="Genomic_DNA"/>
</dbReference>
<evidence type="ECO:0000313" key="2">
    <source>
        <dbReference type="Proteomes" id="UP000237632"/>
    </source>
</evidence>